<dbReference type="Pfam" id="PF00296">
    <property type="entry name" value="Bac_luciferase"/>
    <property type="match status" value="1"/>
</dbReference>
<name>A0A7W9STA8_ARMRO</name>
<keyword evidence="2" id="KW-0503">Monooxygenase</keyword>
<dbReference type="Gene3D" id="3.20.20.30">
    <property type="entry name" value="Luciferase-like domain"/>
    <property type="match status" value="1"/>
</dbReference>
<gene>
    <name evidence="2" type="ORF">HNQ39_003629</name>
</gene>
<reference evidence="2 3" key="1">
    <citation type="submission" date="2020-08" db="EMBL/GenBank/DDBJ databases">
        <title>Genomic Encyclopedia of Type Strains, Phase IV (KMG-IV): sequencing the most valuable type-strain genomes for metagenomic binning, comparative biology and taxonomic classification.</title>
        <authorList>
            <person name="Goeker M."/>
        </authorList>
    </citation>
    <scope>NUCLEOTIDE SEQUENCE [LARGE SCALE GENOMIC DNA]</scope>
    <source>
        <strain evidence="2 3">DSM 23562</strain>
    </source>
</reference>
<comment type="caution">
    <text evidence="2">The sequence shown here is derived from an EMBL/GenBank/DDBJ whole genome shotgun (WGS) entry which is preliminary data.</text>
</comment>
<dbReference type="Proteomes" id="UP000520814">
    <property type="component" value="Unassembled WGS sequence"/>
</dbReference>
<dbReference type="PANTHER" id="PTHR30137">
    <property type="entry name" value="LUCIFERASE-LIKE MONOOXYGENASE"/>
    <property type="match status" value="1"/>
</dbReference>
<keyword evidence="3" id="KW-1185">Reference proteome</keyword>
<feature type="domain" description="Luciferase-like" evidence="1">
    <location>
        <begin position="18"/>
        <end position="283"/>
    </location>
</feature>
<protein>
    <submittedName>
        <fullName evidence="2">Alkanesulfonate monooxygenase SsuD/methylene tetrahydromethanopterin reductase-like flavin-dependent oxidoreductase (Luciferase family)</fullName>
    </submittedName>
</protein>
<proteinExistence type="predicted"/>
<dbReference type="AlphaFoldDB" id="A0A7W9STA8"/>
<dbReference type="SUPFAM" id="SSF51679">
    <property type="entry name" value="Bacterial luciferase-like"/>
    <property type="match status" value="1"/>
</dbReference>
<dbReference type="GO" id="GO:0005829">
    <property type="term" value="C:cytosol"/>
    <property type="evidence" value="ECO:0007669"/>
    <property type="project" value="TreeGrafter"/>
</dbReference>
<evidence type="ECO:0000313" key="2">
    <source>
        <dbReference type="EMBL" id="MBB6051819.1"/>
    </source>
</evidence>
<evidence type="ECO:0000313" key="3">
    <source>
        <dbReference type="Proteomes" id="UP000520814"/>
    </source>
</evidence>
<dbReference type="GO" id="GO:0004497">
    <property type="term" value="F:monooxygenase activity"/>
    <property type="evidence" value="ECO:0007669"/>
    <property type="project" value="UniProtKB-KW"/>
</dbReference>
<dbReference type="InterPro" id="IPR011251">
    <property type="entry name" value="Luciferase-like_dom"/>
</dbReference>
<dbReference type="EMBL" id="JACHGW010000003">
    <property type="protein sequence ID" value="MBB6051819.1"/>
    <property type="molecule type" value="Genomic_DNA"/>
</dbReference>
<organism evidence="2 3">
    <name type="scientific">Armatimonas rosea</name>
    <dbReference type="NCBI Taxonomy" id="685828"/>
    <lineage>
        <taxon>Bacteria</taxon>
        <taxon>Bacillati</taxon>
        <taxon>Armatimonadota</taxon>
        <taxon>Armatimonadia</taxon>
        <taxon>Armatimonadales</taxon>
        <taxon>Armatimonadaceae</taxon>
        <taxon>Armatimonas</taxon>
    </lineage>
</organism>
<dbReference type="PANTHER" id="PTHR30137:SF6">
    <property type="entry name" value="LUCIFERASE-LIKE MONOOXYGENASE"/>
    <property type="match status" value="1"/>
</dbReference>
<keyword evidence="2" id="KW-0560">Oxidoreductase</keyword>
<dbReference type="GO" id="GO:0016705">
    <property type="term" value="F:oxidoreductase activity, acting on paired donors, with incorporation or reduction of molecular oxygen"/>
    <property type="evidence" value="ECO:0007669"/>
    <property type="project" value="InterPro"/>
</dbReference>
<dbReference type="RefSeq" id="WP_184199618.1">
    <property type="nucleotide sequence ID" value="NZ_JACHGW010000003.1"/>
</dbReference>
<sequence length="323" mass="35511">MPNPLRFALTDHVEAPRERASGEVFAEVAGYVRLADSLGFDYYWFSEHHRYVHYGHLPWPLLFAQHLAAQTTQIQLGTAIICLNLHHPLAIAEQAAVADTLMQGRLAPGFGSGSSPTESVLFGKALVSEQERHENFADALGEILAAWADPESLPHASPTLHSRSWQAVNSVGSAQNAGRLGMNVMYSHLRTPEQYKQYRQAYLDSGGTGLIAANRPVYVGPDNATAMAELEPALRTLWRRFRDEGKIPAETPEPDDPWELCGHPINFLVGGPESVAEQIATLRAETEFDVINLEPSWAGLTPEQIHATIRRLAEAVRPALGTL</sequence>
<accession>A0A7W9STA8</accession>
<evidence type="ECO:0000259" key="1">
    <source>
        <dbReference type="Pfam" id="PF00296"/>
    </source>
</evidence>
<dbReference type="InterPro" id="IPR036661">
    <property type="entry name" value="Luciferase-like_sf"/>
</dbReference>
<dbReference type="InterPro" id="IPR050766">
    <property type="entry name" value="Bact_Lucif_Oxidored"/>
</dbReference>